<dbReference type="SUPFAM" id="SSF53335">
    <property type="entry name" value="S-adenosyl-L-methionine-dependent methyltransferases"/>
    <property type="match status" value="1"/>
</dbReference>
<dbReference type="EMBL" id="SJZF01000010">
    <property type="protein sequence ID" value="TFU26259.1"/>
    <property type="molecule type" value="Genomic_DNA"/>
</dbReference>
<feature type="domain" description="Type II methyltransferase M.TaqI-like" evidence="6">
    <location>
        <begin position="448"/>
        <end position="728"/>
    </location>
</feature>
<gene>
    <name evidence="7" type="ORF">E0687_06570</name>
</gene>
<keyword evidence="2" id="KW-0489">Methyltransferase</keyword>
<dbReference type="AlphaFoldDB" id="A0A4Y9FCM4"/>
<dbReference type="PROSITE" id="PS00092">
    <property type="entry name" value="N6_MTASE"/>
    <property type="match status" value="1"/>
</dbReference>
<dbReference type="InterPro" id="IPR011639">
    <property type="entry name" value="MethylTrfase_TaqI-like_dom"/>
</dbReference>
<dbReference type="GO" id="GO:0004519">
    <property type="term" value="F:endonuclease activity"/>
    <property type="evidence" value="ECO:0007669"/>
    <property type="project" value="UniProtKB-KW"/>
</dbReference>
<keyword evidence="7" id="KW-0255">Endonuclease</keyword>
<dbReference type="Proteomes" id="UP000297668">
    <property type="component" value="Unassembled WGS sequence"/>
</dbReference>
<accession>A0A4Y9FCM4</accession>
<protein>
    <recommendedName>
        <fullName evidence="1">site-specific DNA-methyltransferase (adenine-specific)</fullName>
        <ecNumber evidence="1">2.1.1.72</ecNumber>
    </recommendedName>
</protein>
<keyword evidence="4" id="KW-0949">S-adenosyl-L-methionine</keyword>
<sequence length="795" mass="90250">MLSDDLVPYSREGLVSFLDALGSFAPREEAVSLPGGVTGELLGYLYLEDEVPVVALRVEEATKKRRKDWEPAARYLAERGLPAGLFVFHDGKGAYRLSLVHARYRGTKSPEFSHYKRHSLIARPGEPNKTFFQRLRRMAENPPGTLEGLLEVFSVEAVTEEFYREFIALFQRLAEEVVGEASPGEKRDFALAFVARVIFLGFVQKRGWLGGREDFLQRLLKLYEETVGLGRDRFYREWLTPLFFRALKAPPGEKGLSSLGLPPEVVKALEEAPYLNGELFSPKPSVDDRGLYLKDEAVRDFFDFLFAHNFTVEENDRYEEELELNPEFLGLILERLINGLGVEGKEREVGAHYTPRVEVDLMCRLALAEYLHRQGLPLEKAYGLMKGEAEALTEEERRFAKQSLLEAKVLDPAVGSGAFLVGMLQVLEEALENLGKPRTLDLRKRLLQNLYGVDALGWAVWMTELRLWLAYFVELPDSAKAFKEPLLPSLGLKVAHGDSLVQTLGETTVPVKLPAEAEVLKDEKVRKAYEALVAAKEDYFHNRGVSREEVEEKERAFLKAYAWRALVGRGQQGGLLVEGEAERAEGRYRQIEELLRQEERPFFYLLDFAEVLLGPKGGFDIVIGNPPYVRQEEIRDLFGRFAPGAYKELLQRSAKEDLLLATSYTEKTAPTPSGRSDLYTYFYVRSLALLHPKGVHVFVVSNSWLDVQYGAWLQRVFLEAAPLRYVIENRVKRSFRADVNTVITVAHAPDPERKVPPDWPVLFVAVRKPFEEVDLLQEVLEASRQVGFASKEVSR</sequence>
<evidence type="ECO:0000256" key="4">
    <source>
        <dbReference type="ARBA" id="ARBA00022691"/>
    </source>
</evidence>
<dbReference type="InterPro" id="IPR050953">
    <property type="entry name" value="N4_N6_ade-DNA_methylase"/>
</dbReference>
<dbReference type="GO" id="GO:0006304">
    <property type="term" value="P:DNA modification"/>
    <property type="evidence" value="ECO:0007669"/>
    <property type="project" value="InterPro"/>
</dbReference>
<dbReference type="Gene3D" id="3.40.50.150">
    <property type="entry name" value="Vaccinia Virus protein VP39"/>
    <property type="match status" value="1"/>
</dbReference>
<evidence type="ECO:0000256" key="3">
    <source>
        <dbReference type="ARBA" id="ARBA00022679"/>
    </source>
</evidence>
<dbReference type="Pfam" id="PF07669">
    <property type="entry name" value="Eco57I"/>
    <property type="match status" value="1"/>
</dbReference>
<evidence type="ECO:0000313" key="7">
    <source>
        <dbReference type="EMBL" id="TFU26259.1"/>
    </source>
</evidence>
<dbReference type="RefSeq" id="WP_135260215.1">
    <property type="nucleotide sequence ID" value="NZ_SJZF01000010.1"/>
</dbReference>
<dbReference type="GO" id="GO:0032259">
    <property type="term" value="P:methylation"/>
    <property type="evidence" value="ECO:0007669"/>
    <property type="project" value="UniProtKB-KW"/>
</dbReference>
<comment type="catalytic activity">
    <reaction evidence="5">
        <text>a 2'-deoxyadenosine in DNA + S-adenosyl-L-methionine = an N(6)-methyl-2'-deoxyadenosine in DNA + S-adenosyl-L-homocysteine + H(+)</text>
        <dbReference type="Rhea" id="RHEA:15197"/>
        <dbReference type="Rhea" id="RHEA-COMP:12418"/>
        <dbReference type="Rhea" id="RHEA-COMP:12419"/>
        <dbReference type="ChEBI" id="CHEBI:15378"/>
        <dbReference type="ChEBI" id="CHEBI:57856"/>
        <dbReference type="ChEBI" id="CHEBI:59789"/>
        <dbReference type="ChEBI" id="CHEBI:90615"/>
        <dbReference type="ChEBI" id="CHEBI:90616"/>
        <dbReference type="EC" id="2.1.1.72"/>
    </reaction>
</comment>
<dbReference type="InterPro" id="IPR029063">
    <property type="entry name" value="SAM-dependent_MTases_sf"/>
</dbReference>
<keyword evidence="7" id="KW-0540">Nuclease</keyword>
<dbReference type="GO" id="GO:0009007">
    <property type="term" value="F:site-specific DNA-methyltransferase (adenine-specific) activity"/>
    <property type="evidence" value="ECO:0007669"/>
    <property type="project" value="UniProtKB-EC"/>
</dbReference>
<comment type="caution">
    <text evidence="7">The sequence shown here is derived from an EMBL/GenBank/DDBJ whole genome shotgun (WGS) entry which is preliminary data.</text>
</comment>
<dbReference type="EC" id="2.1.1.72" evidence="1"/>
<dbReference type="PANTHER" id="PTHR33841:SF1">
    <property type="entry name" value="DNA METHYLTRANSFERASE A"/>
    <property type="match status" value="1"/>
</dbReference>
<keyword evidence="3" id="KW-0808">Transferase</keyword>
<name>A0A4Y9FCM4_9DEIN</name>
<dbReference type="PANTHER" id="PTHR33841">
    <property type="entry name" value="DNA METHYLTRANSFERASE YEEA-RELATED"/>
    <property type="match status" value="1"/>
</dbReference>
<evidence type="ECO:0000313" key="8">
    <source>
        <dbReference type="Proteomes" id="UP000297668"/>
    </source>
</evidence>
<evidence type="ECO:0000256" key="5">
    <source>
        <dbReference type="ARBA" id="ARBA00047942"/>
    </source>
</evidence>
<evidence type="ECO:0000256" key="2">
    <source>
        <dbReference type="ARBA" id="ARBA00022603"/>
    </source>
</evidence>
<organism evidence="7 8">
    <name type="scientific">Thermus tengchongensis</name>
    <dbReference type="NCBI Taxonomy" id="1214928"/>
    <lineage>
        <taxon>Bacteria</taxon>
        <taxon>Thermotogati</taxon>
        <taxon>Deinococcota</taxon>
        <taxon>Deinococci</taxon>
        <taxon>Thermales</taxon>
        <taxon>Thermaceae</taxon>
        <taxon>Thermus</taxon>
    </lineage>
</organism>
<dbReference type="PRINTS" id="PR00507">
    <property type="entry name" value="N12N6MTFRASE"/>
</dbReference>
<proteinExistence type="predicted"/>
<evidence type="ECO:0000256" key="1">
    <source>
        <dbReference type="ARBA" id="ARBA00011900"/>
    </source>
</evidence>
<dbReference type="GO" id="GO:0003676">
    <property type="term" value="F:nucleic acid binding"/>
    <property type="evidence" value="ECO:0007669"/>
    <property type="project" value="InterPro"/>
</dbReference>
<reference evidence="7 8" key="1">
    <citation type="submission" date="2019-03" db="EMBL/GenBank/DDBJ databases">
        <title>Thermus tengchongensis species for the arsenic transformation mechanism.</title>
        <authorList>
            <person name="Yuan G.C."/>
        </authorList>
    </citation>
    <scope>NUCLEOTIDE SEQUENCE [LARGE SCALE GENOMIC DNA]</scope>
    <source>
        <strain evidence="7 8">15W</strain>
    </source>
</reference>
<evidence type="ECO:0000259" key="6">
    <source>
        <dbReference type="Pfam" id="PF07669"/>
    </source>
</evidence>
<keyword evidence="7" id="KW-0378">Hydrolase</keyword>
<dbReference type="InterPro" id="IPR002052">
    <property type="entry name" value="DNA_methylase_N6_adenine_CS"/>
</dbReference>